<dbReference type="Proteomes" id="UP000656244">
    <property type="component" value="Unassembled WGS sequence"/>
</dbReference>
<comment type="caution">
    <text evidence="3">The sequence shown here is derived from an EMBL/GenBank/DDBJ whole genome shotgun (WGS) entry which is preliminary data.</text>
</comment>
<sequence length="106" mass="12820">MKTDSDKNQSYLKAKEKVRQVKIFYYHLVGYFIVVALLIWNLMIVAGPYANFFNWFNSIIMVAWTAFIILHGRWALKGKTFFSKKWENDRAKEFLKKEQNETRMWE</sequence>
<accession>A0A923HCK8</accession>
<proteinExistence type="predicted"/>
<keyword evidence="1" id="KW-0812">Transmembrane</keyword>
<feature type="transmembrane region" description="Helical" evidence="1">
    <location>
        <begin position="55"/>
        <end position="76"/>
    </location>
</feature>
<keyword evidence="1" id="KW-0472">Membrane</keyword>
<evidence type="ECO:0000313" key="4">
    <source>
        <dbReference type="Proteomes" id="UP000656244"/>
    </source>
</evidence>
<dbReference type="AlphaFoldDB" id="A0A923HCK8"/>
<name>A0A923HCK8_9FLAO</name>
<keyword evidence="4" id="KW-1185">Reference proteome</keyword>
<protein>
    <submittedName>
        <fullName evidence="3">2TM domain-containing protein</fullName>
    </submittedName>
</protein>
<dbReference type="InterPro" id="IPR025698">
    <property type="entry name" value="2TM_dom"/>
</dbReference>
<gene>
    <name evidence="3" type="ORF">H7U19_13440</name>
</gene>
<dbReference type="RefSeq" id="WP_186563207.1">
    <property type="nucleotide sequence ID" value="NZ_JACNMF010000004.1"/>
</dbReference>
<dbReference type="Pfam" id="PF13239">
    <property type="entry name" value="2TM"/>
    <property type="match status" value="1"/>
</dbReference>
<feature type="domain" description="2TM" evidence="2">
    <location>
        <begin position="13"/>
        <end position="95"/>
    </location>
</feature>
<feature type="transmembrane region" description="Helical" evidence="1">
    <location>
        <begin position="23"/>
        <end position="43"/>
    </location>
</feature>
<evidence type="ECO:0000259" key="2">
    <source>
        <dbReference type="Pfam" id="PF13239"/>
    </source>
</evidence>
<evidence type="ECO:0000313" key="3">
    <source>
        <dbReference type="EMBL" id="MBC3759417.1"/>
    </source>
</evidence>
<reference evidence="3" key="1">
    <citation type="submission" date="2020-08" db="EMBL/GenBank/DDBJ databases">
        <title>Hyunsoonleella sp. strain SJ7 genome sequencing and assembly.</title>
        <authorList>
            <person name="Kim I."/>
        </authorList>
    </citation>
    <scope>NUCLEOTIDE SEQUENCE</scope>
    <source>
        <strain evidence="3">SJ7</strain>
    </source>
</reference>
<dbReference type="EMBL" id="JACNMF010000004">
    <property type="protein sequence ID" value="MBC3759417.1"/>
    <property type="molecule type" value="Genomic_DNA"/>
</dbReference>
<organism evidence="3 4">
    <name type="scientific">Hyunsoonleella aquatilis</name>
    <dbReference type="NCBI Taxonomy" id="2762758"/>
    <lineage>
        <taxon>Bacteria</taxon>
        <taxon>Pseudomonadati</taxon>
        <taxon>Bacteroidota</taxon>
        <taxon>Flavobacteriia</taxon>
        <taxon>Flavobacteriales</taxon>
        <taxon>Flavobacteriaceae</taxon>
    </lineage>
</organism>
<evidence type="ECO:0000256" key="1">
    <source>
        <dbReference type="SAM" id="Phobius"/>
    </source>
</evidence>
<keyword evidence="1" id="KW-1133">Transmembrane helix</keyword>